<dbReference type="EMBL" id="WNDX01000118">
    <property type="protein sequence ID" value="KAF1041497.1"/>
    <property type="molecule type" value="Genomic_DNA"/>
</dbReference>
<protein>
    <submittedName>
        <fullName evidence="1">Uncharacterized protein</fullName>
    </submittedName>
</protein>
<evidence type="ECO:0000313" key="1">
    <source>
        <dbReference type="EMBL" id="KAF1041497.1"/>
    </source>
</evidence>
<sequence length="55" mass="6586">MEMHAELDEIEYHLLVAEFDLLWSRTPRSGDRERMDQMMRLIEAFEANRRMASSA</sequence>
<comment type="caution">
    <text evidence="1">The sequence shown here is derived from an EMBL/GenBank/DDBJ whole genome shotgun (WGS) entry which is preliminary data.</text>
</comment>
<accession>A0A7V8FUJ6</accession>
<reference evidence="2" key="1">
    <citation type="journal article" date="2020" name="MBio">
        <title>Horizontal gene transfer to a defensive symbiont with a reduced genome amongst a multipartite beetle microbiome.</title>
        <authorList>
            <person name="Waterworth S.C."/>
            <person name="Florez L.V."/>
            <person name="Rees E.R."/>
            <person name="Hertweck C."/>
            <person name="Kaltenpoth M."/>
            <person name="Kwan J.C."/>
        </authorList>
    </citation>
    <scope>NUCLEOTIDE SEQUENCE [LARGE SCALE GENOMIC DNA]</scope>
</reference>
<dbReference type="Proteomes" id="UP000462435">
    <property type="component" value="Unassembled WGS sequence"/>
</dbReference>
<name>A0A7V8FUJ6_9BURK</name>
<gene>
    <name evidence="1" type="ORF">GAK35_03267</name>
</gene>
<proteinExistence type="predicted"/>
<evidence type="ECO:0000313" key="2">
    <source>
        <dbReference type="Proteomes" id="UP000462435"/>
    </source>
</evidence>
<organism evidence="1 2">
    <name type="scientific">Herbaspirillum frisingense</name>
    <dbReference type="NCBI Taxonomy" id="92645"/>
    <lineage>
        <taxon>Bacteria</taxon>
        <taxon>Pseudomonadati</taxon>
        <taxon>Pseudomonadota</taxon>
        <taxon>Betaproteobacteria</taxon>
        <taxon>Burkholderiales</taxon>
        <taxon>Oxalobacteraceae</taxon>
        <taxon>Herbaspirillum</taxon>
    </lineage>
</organism>
<dbReference type="AlphaFoldDB" id="A0A7V8FUJ6"/>